<dbReference type="Proteomes" id="UP000017559">
    <property type="component" value="Unassembled WGS sequence"/>
</dbReference>
<reference evidence="1 2" key="1">
    <citation type="journal article" date="2014" name="BMC Genomics">
        <title>Genome and secretome analysis of the hemibiotrophic fungal pathogen, Moniliophthora roreri, which causes frosty pod rot disease of cacao: mechanisms of the biotrophic and necrotrophic phases.</title>
        <authorList>
            <person name="Meinhardt L.W."/>
            <person name="Costa G.G.L."/>
            <person name="Thomazella D.P.T."/>
            <person name="Teixeira P.J.P.L."/>
            <person name="Carazzolle M.F."/>
            <person name="Schuster S.C."/>
            <person name="Carlson J.E."/>
            <person name="Guiltinan M.J."/>
            <person name="Mieczkowski P."/>
            <person name="Farmer A."/>
            <person name="Ramaraj T."/>
            <person name="Crozier J."/>
            <person name="Davis R.E."/>
            <person name="Shao J."/>
            <person name="Melnick R.L."/>
            <person name="Pereira G.A.G."/>
            <person name="Bailey B.A."/>
        </authorList>
    </citation>
    <scope>NUCLEOTIDE SEQUENCE [LARGE SCALE GENOMIC DNA]</scope>
    <source>
        <strain evidence="1 2">MCA 2997</strain>
    </source>
</reference>
<organism evidence="1 2">
    <name type="scientific">Moniliophthora roreri (strain MCA 2997)</name>
    <name type="common">Cocoa frosty pod rot fungus</name>
    <name type="synonym">Crinipellis roreri</name>
    <dbReference type="NCBI Taxonomy" id="1381753"/>
    <lineage>
        <taxon>Eukaryota</taxon>
        <taxon>Fungi</taxon>
        <taxon>Dikarya</taxon>
        <taxon>Basidiomycota</taxon>
        <taxon>Agaricomycotina</taxon>
        <taxon>Agaricomycetes</taxon>
        <taxon>Agaricomycetidae</taxon>
        <taxon>Agaricales</taxon>
        <taxon>Marasmiineae</taxon>
        <taxon>Marasmiaceae</taxon>
        <taxon>Moniliophthora</taxon>
    </lineage>
</organism>
<sequence length="100" mass="11675">MRRRDKLKANSKSRRFKAGNSEYKWKRVDNDNEKDLIVCSQFFSRGILSVSQCVDSRGETVVTWTHDSSMLVVSRKVEAHLDRVVVTCFLNIWAIHMGNW</sequence>
<evidence type="ECO:0000313" key="2">
    <source>
        <dbReference type="Proteomes" id="UP000017559"/>
    </source>
</evidence>
<name>V2XYJ9_MONRO</name>
<gene>
    <name evidence="1" type="ORF">Moror_17595</name>
</gene>
<dbReference type="OrthoDB" id="3132420at2759"/>
<dbReference type="KEGG" id="mrr:Moror_17595"/>
<proteinExistence type="predicted"/>
<accession>V2XYJ9</accession>
<dbReference type="HOGENOM" id="CLU_2306789_0_0_1"/>
<comment type="caution">
    <text evidence="1">The sequence shown here is derived from an EMBL/GenBank/DDBJ whole genome shotgun (WGS) entry which is preliminary data.</text>
</comment>
<dbReference type="EMBL" id="AWSO01000024">
    <property type="protein sequence ID" value="ESK97595.1"/>
    <property type="molecule type" value="Genomic_DNA"/>
</dbReference>
<evidence type="ECO:0000313" key="1">
    <source>
        <dbReference type="EMBL" id="ESK97595.1"/>
    </source>
</evidence>
<dbReference type="AlphaFoldDB" id="V2XYJ9"/>
<keyword evidence="2" id="KW-1185">Reference proteome</keyword>
<protein>
    <submittedName>
        <fullName evidence="1">Uncharacterized protein</fullName>
    </submittedName>
</protein>